<dbReference type="PANTHER" id="PTHR21528">
    <property type="entry name" value="DEHYDRODOLICHYL DIPHOSPHATE SYNTHASE COMPLEX SUBUNIT NUS1"/>
    <property type="match status" value="1"/>
</dbReference>
<dbReference type="PANTHER" id="PTHR21528:SF0">
    <property type="entry name" value="DEHYDRODOLICHYL DIPHOSPHATE SYNTHASE COMPLEX SUBUNIT NUS1"/>
    <property type="match status" value="1"/>
</dbReference>
<keyword evidence="6" id="KW-0808">Transferase</keyword>
<comment type="similarity">
    <text evidence="4">Belongs to the UPP synthase family.</text>
</comment>
<accession>W7HPT1</accession>
<organism evidence="14 15">
    <name type="scientific">Drechslerella stenobrocha 248</name>
    <dbReference type="NCBI Taxonomy" id="1043628"/>
    <lineage>
        <taxon>Eukaryota</taxon>
        <taxon>Fungi</taxon>
        <taxon>Dikarya</taxon>
        <taxon>Ascomycota</taxon>
        <taxon>Pezizomycotina</taxon>
        <taxon>Orbiliomycetes</taxon>
        <taxon>Orbiliales</taxon>
        <taxon>Orbiliaceae</taxon>
        <taxon>Drechslerella</taxon>
    </lineage>
</organism>
<dbReference type="InterPro" id="IPR036424">
    <property type="entry name" value="UPP_synth-like_sf"/>
</dbReference>
<protein>
    <recommendedName>
        <fullName evidence="5">ditrans,polycis-polyprenyl diphosphate synthase [(2E,6E)-farnesyldiphosphate specific]</fullName>
        <ecNumber evidence="5">2.5.1.87</ecNumber>
    </recommendedName>
</protein>
<evidence type="ECO:0000256" key="11">
    <source>
        <dbReference type="ARBA" id="ARBA00023136"/>
    </source>
</evidence>
<keyword evidence="15" id="KW-1185">Reference proteome</keyword>
<dbReference type="EC" id="2.5.1.87" evidence="5"/>
<dbReference type="InterPro" id="IPR001441">
    <property type="entry name" value="UPP_synth-like"/>
</dbReference>
<comment type="pathway">
    <text evidence="3">Protein modification; protein glycosylation.</text>
</comment>
<dbReference type="Proteomes" id="UP000024837">
    <property type="component" value="Unassembled WGS sequence"/>
</dbReference>
<dbReference type="GO" id="GO:0045547">
    <property type="term" value="F:ditrans,polycis-polyprenyl diphosphate synthase [(2E,6E)-farnesyl diphosphate specific] activity"/>
    <property type="evidence" value="ECO:0007669"/>
    <property type="project" value="UniProtKB-EC"/>
</dbReference>
<name>W7HPT1_9PEZI</name>
<evidence type="ECO:0000256" key="13">
    <source>
        <dbReference type="SAM" id="Phobius"/>
    </source>
</evidence>
<evidence type="ECO:0000256" key="4">
    <source>
        <dbReference type="ARBA" id="ARBA00005432"/>
    </source>
</evidence>
<evidence type="ECO:0000256" key="9">
    <source>
        <dbReference type="ARBA" id="ARBA00022842"/>
    </source>
</evidence>
<dbReference type="GO" id="GO:0005789">
    <property type="term" value="C:endoplasmic reticulum membrane"/>
    <property type="evidence" value="ECO:0007669"/>
    <property type="project" value="UniProtKB-SubCell"/>
</dbReference>
<reference evidence="14 15" key="1">
    <citation type="submission" date="2013-05" db="EMBL/GenBank/DDBJ databases">
        <title>Drechslerella stenobrocha genome reveals carnivorous origination and mechanical trapping mechanism of predatory fungi.</title>
        <authorList>
            <person name="Liu X."/>
            <person name="Zhang W."/>
            <person name="Liu K."/>
        </authorList>
    </citation>
    <scope>NUCLEOTIDE SEQUENCE [LARGE SCALE GENOMIC DNA]</scope>
    <source>
        <strain evidence="14 15">248</strain>
    </source>
</reference>
<keyword evidence="7 13" id="KW-0812">Transmembrane</keyword>
<dbReference type="Pfam" id="PF01255">
    <property type="entry name" value="Prenyltransf"/>
    <property type="match status" value="1"/>
</dbReference>
<evidence type="ECO:0000256" key="1">
    <source>
        <dbReference type="ARBA" id="ARBA00001946"/>
    </source>
</evidence>
<keyword evidence="11 13" id="KW-0472">Membrane</keyword>
<evidence type="ECO:0000256" key="2">
    <source>
        <dbReference type="ARBA" id="ARBA00004586"/>
    </source>
</evidence>
<dbReference type="AlphaFoldDB" id="W7HPT1"/>
<dbReference type="SUPFAM" id="SSF64005">
    <property type="entry name" value="Undecaprenyl diphosphate synthase"/>
    <property type="match status" value="1"/>
</dbReference>
<comment type="cofactor">
    <cofactor evidence="1">
        <name>Mg(2+)</name>
        <dbReference type="ChEBI" id="CHEBI:18420"/>
    </cofactor>
</comment>
<comment type="subcellular location">
    <subcellularLocation>
        <location evidence="2">Endoplasmic reticulum membrane</location>
    </subcellularLocation>
</comment>
<evidence type="ECO:0000256" key="10">
    <source>
        <dbReference type="ARBA" id="ARBA00022989"/>
    </source>
</evidence>
<keyword evidence="9" id="KW-0460">Magnesium</keyword>
<dbReference type="OrthoDB" id="19639at2759"/>
<keyword evidence="10 13" id="KW-1133">Transmembrane helix</keyword>
<comment type="catalytic activity">
    <reaction evidence="12">
        <text>n isopentenyl diphosphate + (2E,6E)-farnesyl diphosphate = a di-trans,poly-cis-polyprenyl diphosphate + n diphosphate</text>
        <dbReference type="Rhea" id="RHEA:53008"/>
        <dbReference type="Rhea" id="RHEA-COMP:19494"/>
        <dbReference type="ChEBI" id="CHEBI:33019"/>
        <dbReference type="ChEBI" id="CHEBI:128769"/>
        <dbReference type="ChEBI" id="CHEBI:136960"/>
        <dbReference type="ChEBI" id="CHEBI:175763"/>
        <dbReference type="EC" id="2.5.1.87"/>
    </reaction>
</comment>
<evidence type="ECO:0000256" key="3">
    <source>
        <dbReference type="ARBA" id="ARBA00004922"/>
    </source>
</evidence>
<evidence type="ECO:0000256" key="8">
    <source>
        <dbReference type="ARBA" id="ARBA00022824"/>
    </source>
</evidence>
<dbReference type="UniPathway" id="UPA00378"/>
<dbReference type="GO" id="GO:1904423">
    <property type="term" value="C:dehydrodolichyl diphosphate synthase complex"/>
    <property type="evidence" value="ECO:0007669"/>
    <property type="project" value="InterPro"/>
</dbReference>
<dbReference type="InterPro" id="IPR038887">
    <property type="entry name" value="Nus1/NgBR"/>
</dbReference>
<evidence type="ECO:0000256" key="7">
    <source>
        <dbReference type="ARBA" id="ARBA00022692"/>
    </source>
</evidence>
<evidence type="ECO:0000256" key="6">
    <source>
        <dbReference type="ARBA" id="ARBA00022679"/>
    </source>
</evidence>
<feature type="transmembrane region" description="Helical" evidence="13">
    <location>
        <begin position="51"/>
        <end position="72"/>
    </location>
</feature>
<evidence type="ECO:0000256" key="5">
    <source>
        <dbReference type="ARBA" id="ARBA00012596"/>
    </source>
</evidence>
<keyword evidence="8" id="KW-0256">Endoplasmic reticulum</keyword>
<evidence type="ECO:0000313" key="15">
    <source>
        <dbReference type="Proteomes" id="UP000024837"/>
    </source>
</evidence>
<proteinExistence type="inferred from homology"/>
<dbReference type="EMBL" id="KI966430">
    <property type="protein sequence ID" value="EWC45139.1"/>
    <property type="molecule type" value="Genomic_DNA"/>
</dbReference>
<dbReference type="Gene3D" id="3.40.1180.10">
    <property type="entry name" value="Decaprenyl diphosphate synthase-like"/>
    <property type="match status" value="1"/>
</dbReference>
<sequence length="314" mass="36106">MTTRRTAPLSLSSSRKEEFENASNRAAFVKKYLPKDDNSAQPARNRPVRSFLKLVLFKLLLWILYSLTSLYLRVRYVRNFLLNRWFSVLYYHHRTPELIQKDVKQLDRLPQHVSVILEFEKEGGVEQLIDHVAEISCWCASAGIPTLSVYERSGALKKYISTTHRITVQRLHSYFGRKRPTLRVLAPHVPSYANGDTEDAGGAPVDLEVVFISEEDGRESIVDLTKTLCEMVARGKMTKDDVTMELVDAELESLTISEPDLLVLFSPEVRLLGYPPWQIRLTEIFFLPDNDAVGYQVFLRALYSYAKCEMRLGR</sequence>
<evidence type="ECO:0000256" key="12">
    <source>
        <dbReference type="ARBA" id="ARBA00047353"/>
    </source>
</evidence>
<evidence type="ECO:0000313" key="14">
    <source>
        <dbReference type="EMBL" id="EWC45139.1"/>
    </source>
</evidence>
<gene>
    <name evidence="14" type="ORF">DRE_06027</name>
</gene>
<dbReference type="HOGENOM" id="CLU_051870_1_0_1"/>